<evidence type="ECO:0000256" key="1">
    <source>
        <dbReference type="SAM" id="SignalP"/>
    </source>
</evidence>
<dbReference type="Proteomes" id="UP000177870">
    <property type="component" value="Chromosome"/>
</dbReference>
<dbReference type="EMBL" id="CP017599">
    <property type="protein sequence ID" value="AOX02426.1"/>
    <property type="molecule type" value="Genomic_DNA"/>
</dbReference>
<evidence type="ECO:0008006" key="4">
    <source>
        <dbReference type="Google" id="ProtNLM"/>
    </source>
</evidence>
<evidence type="ECO:0000313" key="2">
    <source>
        <dbReference type="EMBL" id="AOX02426.1"/>
    </source>
</evidence>
<name>A0A1D8TYA5_9CYAN</name>
<dbReference type="AlphaFoldDB" id="A0A1D8TYA5"/>
<organism evidence="2 3">
    <name type="scientific">Moorena producens PAL-8-15-08-1</name>
    <dbReference type="NCBI Taxonomy" id="1458985"/>
    <lineage>
        <taxon>Bacteria</taxon>
        <taxon>Bacillati</taxon>
        <taxon>Cyanobacteriota</taxon>
        <taxon>Cyanophyceae</taxon>
        <taxon>Coleofasciculales</taxon>
        <taxon>Coleofasciculaceae</taxon>
        <taxon>Moorena</taxon>
    </lineage>
</organism>
<proteinExistence type="predicted"/>
<accession>A0A1D8TYA5</accession>
<sequence length="168" mass="18143">MEMSLLQKFSLALVSFLALSLPAGKAFAQSFGGIYQEISISDVPAAAMTAATAAAGVSPTDAAIEIEDDGKLIYGLSGQNSQGNRFEVDVNAIGEIQELEEEIDQSQVPPEVLKGLRVWLPDFQPTVIRRSVRAGDEVVYEFNGKDVQGNNLQVEMPSKGGRLMLFTY</sequence>
<keyword evidence="1" id="KW-0732">Signal</keyword>
<protein>
    <recommendedName>
        <fullName evidence="4">Beta-lactamase-inhibitor-like PepSY-like domain-containing protein</fullName>
    </recommendedName>
</protein>
<feature type="signal peptide" evidence="1">
    <location>
        <begin position="1"/>
        <end position="28"/>
    </location>
</feature>
<feature type="chain" id="PRO_5009438905" description="Beta-lactamase-inhibitor-like PepSY-like domain-containing protein" evidence="1">
    <location>
        <begin position="29"/>
        <end position="168"/>
    </location>
</feature>
<gene>
    <name evidence="2" type="ORF">BJP34_25960</name>
</gene>
<reference evidence="3" key="1">
    <citation type="submission" date="2016-10" db="EMBL/GenBank/DDBJ databases">
        <title>Comparative genomics uncovers the prolific and rare metabolic potential of the cyanobacterial genus Moorea.</title>
        <authorList>
            <person name="Leao T."/>
            <person name="Castelao G."/>
            <person name="Korobeynikov A."/>
            <person name="Monroe E.A."/>
            <person name="Podell S."/>
            <person name="Glukhov E."/>
            <person name="Allen E."/>
            <person name="Gerwick W.H."/>
            <person name="Gerwick L."/>
        </authorList>
    </citation>
    <scope>NUCLEOTIDE SEQUENCE [LARGE SCALE GENOMIC DNA]</scope>
    <source>
        <strain evidence="3">PAL-8-15-08-1</strain>
    </source>
</reference>
<dbReference type="KEGG" id="mpro:BJP34_25960"/>
<evidence type="ECO:0000313" key="3">
    <source>
        <dbReference type="Proteomes" id="UP000177870"/>
    </source>
</evidence>